<feature type="domain" description="WCX" evidence="1">
    <location>
        <begin position="319"/>
        <end position="401"/>
    </location>
</feature>
<proteinExistence type="predicted"/>
<evidence type="ECO:0000259" key="1">
    <source>
        <dbReference type="Pfam" id="PF25583"/>
    </source>
</evidence>
<reference evidence="2 3" key="1">
    <citation type="submission" date="2016-11" db="EMBL/GenBank/DDBJ databases">
        <title>Draft Genome Sequences of Nine Cyanobacterial Strains from Diverse Habitats.</title>
        <authorList>
            <person name="Zhu T."/>
            <person name="Hou S."/>
            <person name="Lu X."/>
            <person name="Hess W.R."/>
        </authorList>
    </citation>
    <scope>NUCLEOTIDE SEQUENCE [LARGE SCALE GENOMIC DNA]</scope>
    <source>
        <strain evidence="2 3">NIES-593</strain>
    </source>
</reference>
<sequence>MAKPAKSHPYADPQAFDRLMLLIATLVNYPGVGYRENERAEISESGNHHNALEALKRQLRELAAAVGFQLPEGYPATPTLRRDLEKLRDYYILDRRMYRWGYYLGTGVMNQDELKVAFNALESQAIYQGDPRIRQIYYQLRKRLRGFEFNEVQTSAVRREKDYPKQDFFYPVRQHLNRAINYTDPQEMMEKGEFRNTLFHQIDKVEGAILAGQAIEISRSCDFYGSQKVGLLVIWPLQLIYYDIAWYLLYESCSNGCLAIARVNRFSNYCQILTPGGRGIEAQKQSLKRAYRLLKNGWGFKLGELEEQQLELRGELEFVKVKVRFFPPVSSFIEEGELRHPHQKIRHGPKDNQTGKPQYVDYCLELPPRSLDEFSIWVQRYGDRAQVLSPPQLVEKHRQAALNLVDRYAQGKANN</sequence>
<gene>
    <name evidence="2" type="ORF">NIES593_04020</name>
</gene>
<dbReference type="Proteomes" id="UP000186868">
    <property type="component" value="Unassembled WGS sequence"/>
</dbReference>
<dbReference type="RefSeq" id="WP_073598366.1">
    <property type="nucleotide sequence ID" value="NZ_MRCB01000003.1"/>
</dbReference>
<name>A0A1U7HPJ3_9CYAN</name>
<dbReference type="STRING" id="1921803.NIES593_04020"/>
<dbReference type="EMBL" id="MRCB01000003">
    <property type="protein sequence ID" value="OKH25520.1"/>
    <property type="molecule type" value="Genomic_DNA"/>
</dbReference>
<evidence type="ECO:0000313" key="3">
    <source>
        <dbReference type="Proteomes" id="UP000186868"/>
    </source>
</evidence>
<dbReference type="InterPro" id="IPR057727">
    <property type="entry name" value="WCX_dom"/>
</dbReference>
<keyword evidence="3" id="KW-1185">Reference proteome</keyword>
<accession>A0A1U7HPJ3</accession>
<dbReference type="AlphaFoldDB" id="A0A1U7HPJ3"/>
<evidence type="ECO:0000313" key="2">
    <source>
        <dbReference type="EMBL" id="OKH25520.1"/>
    </source>
</evidence>
<comment type="caution">
    <text evidence="2">The sequence shown here is derived from an EMBL/GenBank/DDBJ whole genome shotgun (WGS) entry which is preliminary data.</text>
</comment>
<protein>
    <submittedName>
        <fullName evidence="2">WYL domain-containing protein</fullName>
    </submittedName>
</protein>
<dbReference type="OrthoDB" id="484613at2"/>
<organism evidence="2 3">
    <name type="scientific">Hydrococcus rivularis NIES-593</name>
    <dbReference type="NCBI Taxonomy" id="1921803"/>
    <lineage>
        <taxon>Bacteria</taxon>
        <taxon>Bacillati</taxon>
        <taxon>Cyanobacteriota</taxon>
        <taxon>Cyanophyceae</taxon>
        <taxon>Pleurocapsales</taxon>
        <taxon>Hydrococcaceae</taxon>
        <taxon>Hydrococcus</taxon>
    </lineage>
</organism>
<dbReference type="Pfam" id="PF25583">
    <property type="entry name" value="WCX"/>
    <property type="match status" value="1"/>
</dbReference>